<accession>A0A660KZ86</accession>
<feature type="chain" id="PRO_5024997443" description="Phospholipase C/D domain-containing protein" evidence="2">
    <location>
        <begin position="33"/>
        <end position="969"/>
    </location>
</feature>
<dbReference type="OrthoDB" id="5145222at2"/>
<dbReference type="Pfam" id="PF00882">
    <property type="entry name" value="Zn_dep_PLPC"/>
    <property type="match status" value="1"/>
</dbReference>
<comment type="caution">
    <text evidence="4">The sequence shown here is derived from an EMBL/GenBank/DDBJ whole genome shotgun (WGS) entry which is preliminary data.</text>
</comment>
<organism evidence="4 5">
    <name type="scientific">Solirubrobacter pauli</name>
    <dbReference type="NCBI Taxonomy" id="166793"/>
    <lineage>
        <taxon>Bacteria</taxon>
        <taxon>Bacillati</taxon>
        <taxon>Actinomycetota</taxon>
        <taxon>Thermoleophilia</taxon>
        <taxon>Solirubrobacterales</taxon>
        <taxon>Solirubrobacteraceae</taxon>
        <taxon>Solirubrobacter</taxon>
    </lineage>
</organism>
<feature type="domain" description="Phospholipase C/D" evidence="3">
    <location>
        <begin position="65"/>
        <end position="150"/>
    </location>
</feature>
<dbReference type="InterPro" id="IPR029002">
    <property type="entry name" value="PLPC/GPLD1"/>
</dbReference>
<feature type="region of interest" description="Disordered" evidence="1">
    <location>
        <begin position="628"/>
        <end position="655"/>
    </location>
</feature>
<dbReference type="EMBL" id="RBIL01000002">
    <property type="protein sequence ID" value="RKQ86385.1"/>
    <property type="molecule type" value="Genomic_DNA"/>
</dbReference>
<protein>
    <recommendedName>
        <fullName evidence="3">Phospholipase C/D domain-containing protein</fullName>
    </recommendedName>
</protein>
<evidence type="ECO:0000313" key="5">
    <source>
        <dbReference type="Proteomes" id="UP000278962"/>
    </source>
</evidence>
<evidence type="ECO:0000259" key="3">
    <source>
        <dbReference type="Pfam" id="PF00882"/>
    </source>
</evidence>
<gene>
    <name evidence="4" type="ORF">C8N24_4396</name>
</gene>
<feature type="signal peptide" evidence="2">
    <location>
        <begin position="1"/>
        <end position="32"/>
    </location>
</feature>
<proteinExistence type="predicted"/>
<feature type="region of interest" description="Disordered" evidence="1">
    <location>
        <begin position="192"/>
        <end position="219"/>
    </location>
</feature>
<dbReference type="Proteomes" id="UP000278962">
    <property type="component" value="Unassembled WGS sequence"/>
</dbReference>
<keyword evidence="5" id="KW-1185">Reference proteome</keyword>
<name>A0A660KZ86_9ACTN</name>
<keyword evidence="2" id="KW-0732">Signal</keyword>
<evidence type="ECO:0000256" key="2">
    <source>
        <dbReference type="SAM" id="SignalP"/>
    </source>
</evidence>
<evidence type="ECO:0000313" key="4">
    <source>
        <dbReference type="EMBL" id="RKQ86385.1"/>
    </source>
</evidence>
<evidence type="ECO:0000256" key="1">
    <source>
        <dbReference type="SAM" id="MobiDB-lite"/>
    </source>
</evidence>
<sequence>MNVPLGGRLRPLAAACAVAVFAVLALASSASAFKPYTHIQTGLRAYEDVTADGKVTIEGRAYDVKPEVVAALKANPAYFNAGVVGPDGFPDLVMGQSVIHPEQTGKWLTHILKRAYDAQDDPSYGAAERGQILAFAYGYLTHAAGDMWAHTLVNDVAGGVFPSVGELADVDKAEIAIRHIIVEGYVGDATAGFDGNQDRGPVQGETNEDGNPQVSDDSTPHIPFAAPKRFIYETFVNPANPLPVGTSRGKLIDFFRDMQAQLQLAEARYEWDSEYEDCLLADPDCHERTKTLTVDTVRGPKTTTVEYNRCEADHFCLGLDPGDLASDLTIDNLVETYLEHWIEDVEDGLENWSDLGLAVTKSLFDPRSHRAAQDHICRNEPDDEYSLLRSSCEDGVGPLDVIGYEAEDYINDHLISMLGAPDFVGDLNELFGVVSDTISDVLGPALNPLQAPIAEIKEYAKDQIQEAIEEELRIDIDQLKSFVTSPTHWIGVQSVALDLPIVGTQQVDLFTPGTHEKLDALMDLPADHHEAQEVTLPGVGTVPSTGLKDDVTFDAEQFAAYRNAVQTAKLLLLDGTGLNAALGDILKARGDVKGGVATYPAAANLMTTQLSGSLPWLRSIDSDHSWRSDGRPRFCEQGAPDCPSDGAQPRPAEHDAGNDTFPLWESCLLRPTFTTLYRDWENGAAQFPALGDAPSADPSDPDAPAGSILLAGTTYSSGGTTYVAANHQFTAKAVDAVFTDARVAVQYRYYKAGSIPGAWKDIAAGATFSIPASAGDGTYHVQLRTADPCHTFDPADELPTDAPVTRTVVLDTTPPQITITKPAPEGVTFDSDDFSAIEYTVTDAASGVDAATVKARFDGAAATHGQVLDMFLLAPGTHTVDVTAADELGNAGEATRHFELHATRESLLSNIARSCDEGLITKPGTCKSLTSQLAHAPFGAFVNHVEAQRGKSIDVATANRLIAFAQDLL</sequence>
<dbReference type="RefSeq" id="WP_147447924.1">
    <property type="nucleotide sequence ID" value="NZ_RBIL01000002.1"/>
</dbReference>
<dbReference type="AlphaFoldDB" id="A0A660KZ86"/>
<reference evidence="4 5" key="1">
    <citation type="submission" date="2018-10" db="EMBL/GenBank/DDBJ databases">
        <title>Genomic Encyclopedia of Archaeal and Bacterial Type Strains, Phase II (KMG-II): from individual species to whole genera.</title>
        <authorList>
            <person name="Goeker M."/>
        </authorList>
    </citation>
    <scope>NUCLEOTIDE SEQUENCE [LARGE SCALE GENOMIC DNA]</scope>
    <source>
        <strain evidence="4 5">DSM 14954</strain>
    </source>
</reference>